<reference evidence="2" key="2">
    <citation type="submission" date="2020-09" db="EMBL/GenBank/DDBJ databases">
        <authorList>
            <person name="Sun Q."/>
            <person name="Ohkuma M."/>
        </authorList>
    </citation>
    <scope>NUCLEOTIDE SEQUENCE</scope>
    <source>
        <strain evidence="2">JCM 4434</strain>
    </source>
</reference>
<gene>
    <name evidence="2" type="ORF">GCM10010502_00650</name>
</gene>
<sequence length="124" mass="12570">MAAGGGAGWASRPSTETVPSPSGVFGGVQTFPFCVGKVTAIADGTLTPVIVKATNAATAGDRHRPPAGLPARLRAGQAIVTSPRVTIDGKSNEHGYAMVDVTISEGSDTSPECSIAAREMFIKS</sequence>
<organism evidence="2 3">
    <name type="scientific">Kitasatospora aureofaciens</name>
    <name type="common">Streptomyces aureofaciens</name>
    <dbReference type="NCBI Taxonomy" id="1894"/>
    <lineage>
        <taxon>Bacteria</taxon>
        <taxon>Bacillati</taxon>
        <taxon>Actinomycetota</taxon>
        <taxon>Actinomycetes</taxon>
        <taxon>Kitasatosporales</taxon>
        <taxon>Streptomycetaceae</taxon>
        <taxon>Kitasatospora</taxon>
    </lineage>
</organism>
<proteinExistence type="predicted"/>
<evidence type="ECO:0000313" key="3">
    <source>
        <dbReference type="Proteomes" id="UP000610124"/>
    </source>
</evidence>
<reference evidence="2" key="1">
    <citation type="journal article" date="2014" name="Int. J. Syst. Evol. Microbiol.">
        <title>Complete genome sequence of Corynebacterium casei LMG S-19264T (=DSM 44701T), isolated from a smear-ripened cheese.</title>
        <authorList>
            <consortium name="US DOE Joint Genome Institute (JGI-PGF)"/>
            <person name="Walter F."/>
            <person name="Albersmeier A."/>
            <person name="Kalinowski J."/>
            <person name="Ruckert C."/>
        </authorList>
    </citation>
    <scope>NUCLEOTIDE SEQUENCE</scope>
    <source>
        <strain evidence="2">JCM 4434</strain>
    </source>
</reference>
<evidence type="ECO:0000313" key="2">
    <source>
        <dbReference type="EMBL" id="GGU54448.1"/>
    </source>
</evidence>
<dbReference type="EMBL" id="BMUB01000001">
    <property type="protein sequence ID" value="GGU54448.1"/>
    <property type="molecule type" value="Genomic_DNA"/>
</dbReference>
<evidence type="ECO:0000256" key="1">
    <source>
        <dbReference type="SAM" id="MobiDB-lite"/>
    </source>
</evidence>
<comment type="caution">
    <text evidence="2">The sequence shown here is derived from an EMBL/GenBank/DDBJ whole genome shotgun (WGS) entry which is preliminary data.</text>
</comment>
<feature type="region of interest" description="Disordered" evidence="1">
    <location>
        <begin position="1"/>
        <end position="22"/>
    </location>
</feature>
<accession>A0A8H9HF95</accession>
<protein>
    <submittedName>
        <fullName evidence="2">Uncharacterized protein</fullName>
    </submittedName>
</protein>
<dbReference type="AlphaFoldDB" id="A0A8H9HF95"/>
<name>A0A8H9HF95_KITAU</name>
<dbReference type="Proteomes" id="UP000610124">
    <property type="component" value="Unassembled WGS sequence"/>
</dbReference>